<dbReference type="PANTHER" id="PTHR22706">
    <property type="entry name" value="ASSEMBLY FACTOR FOR SPINDLE MICROTUBULES"/>
    <property type="match status" value="1"/>
</dbReference>
<dbReference type="PANTHER" id="PTHR22706:SF1">
    <property type="entry name" value="ASSEMBLY FACTOR FOR SPINDLE MICROTUBULES"/>
    <property type="match status" value="1"/>
</dbReference>
<evidence type="ECO:0000256" key="11">
    <source>
        <dbReference type="ARBA" id="ARBA00023306"/>
    </source>
</evidence>
<keyword evidence="5" id="KW-0132">Cell division</keyword>
<dbReference type="GO" id="GO:0051301">
    <property type="term" value="P:cell division"/>
    <property type="evidence" value="ECO:0007669"/>
    <property type="project" value="UniProtKB-KW"/>
</dbReference>
<dbReference type="Pfam" id="PF11971">
    <property type="entry name" value="CAMSAP_CH"/>
    <property type="match status" value="1"/>
</dbReference>
<dbReference type="InterPro" id="IPR022613">
    <property type="entry name" value="CH_CAMSAP_2"/>
</dbReference>
<evidence type="ECO:0000256" key="8">
    <source>
        <dbReference type="ARBA" id="ARBA00022860"/>
    </source>
</evidence>
<dbReference type="CDD" id="cd21224">
    <property type="entry name" value="CH_ASPM_rpt2"/>
    <property type="match status" value="1"/>
</dbReference>
<sequence length="744" mass="85185">MSRKLQKKCHVNYLSDKNTYNILKKNEIISDDLDRVCETPSLVNIGQNDEKDNLVIKHILKTQKREAMNSKKANGGGYQLEIIHFKSGNNILNYMGVDENVDSNIYSGFVGYICNQCISQKLKNVIRKQNYSHEAEDLDGSLDDSFTFMTYTDTNTKEEYKRLMAKEKENFATFIGKASDMVNTIPDEKVTAMFLGYLCTRLLDLSAEIKAARIIQMAWRRRLAIKREQELKRRTFKAFKSFCFAYKFSIHIKNFVMKKFQVDSSFKKPIKQSLLNFDFYLRSIEVRGFGFVLYLFSNSQIVLYVTGKLLNNPHIASDFAHPSVPHHYKEGFEDSLKTFQLKKFLLLVLFLDHAKKSRLIDHDPCLFNKEAEIKESREILLAFSREFLGGVGDITKHLGYLGYNVTHKQSVLDEFDYAVTNLCVDLRCGIRLTRVVEVLTSQCNLSGALRAPAISRLQKVHNTDVALKALEANGNPGLRVKFPSKDIVEGHREQTLELLWTIIFKYQITSAVSACRLREEIKFLQRSLKVRAQLSDPASSCLSQVNEQLKESSSCLGEDSVTTPEVIMNLLKVWSALTCAHYGLMVHNLTVSFSDGRALCLLLHYYHSELLPLEAINWKTTQTLQSTQEAEDLDGSLDDSFTFMTYTDTNTKEEYKRLMAKEKENFATFIGKVIDLGGVPILIKASDMVNTIPDEKVTAMFLGYLCTRLLDLSAEIKAARIIQMAWRRRLAIKKREQELKVKYS</sequence>
<dbReference type="InterPro" id="IPR036872">
    <property type="entry name" value="CH_dom_sf"/>
</dbReference>
<evidence type="ECO:0000256" key="2">
    <source>
        <dbReference type="ARBA" id="ARBA00004496"/>
    </source>
</evidence>
<comment type="subcellular location">
    <subcellularLocation>
        <location evidence="2">Cytoplasm</location>
    </subcellularLocation>
    <subcellularLocation>
        <location evidence="1">Nucleus</location>
    </subcellularLocation>
</comment>
<dbReference type="Proteomes" id="UP001497623">
    <property type="component" value="Unassembled WGS sequence"/>
</dbReference>
<accession>A0AAV2PVS9</accession>
<dbReference type="EMBL" id="CAXKWB010002025">
    <property type="protein sequence ID" value="CAL4066042.1"/>
    <property type="molecule type" value="Genomic_DNA"/>
</dbReference>
<dbReference type="InterPro" id="IPR001715">
    <property type="entry name" value="CH_dom"/>
</dbReference>
<feature type="domain" description="Calponin-homology (CH)" evidence="12">
    <location>
        <begin position="565"/>
        <end position="710"/>
    </location>
</feature>
<dbReference type="GO" id="GO:0000922">
    <property type="term" value="C:spindle pole"/>
    <property type="evidence" value="ECO:0007669"/>
    <property type="project" value="TreeGrafter"/>
</dbReference>
<name>A0AAV2PVS9_MEGNR</name>
<evidence type="ECO:0000256" key="5">
    <source>
        <dbReference type="ARBA" id="ARBA00022618"/>
    </source>
</evidence>
<dbReference type="GO" id="GO:0007051">
    <property type="term" value="P:spindle organization"/>
    <property type="evidence" value="ECO:0007669"/>
    <property type="project" value="TreeGrafter"/>
</dbReference>
<dbReference type="AlphaFoldDB" id="A0AAV2PVS9"/>
<keyword evidence="3" id="KW-0963">Cytoplasm</keyword>
<reference evidence="13 14" key="1">
    <citation type="submission" date="2024-05" db="EMBL/GenBank/DDBJ databases">
        <authorList>
            <person name="Wallberg A."/>
        </authorList>
    </citation>
    <scope>NUCLEOTIDE SEQUENCE [LARGE SCALE GENOMIC DNA]</scope>
</reference>
<keyword evidence="11" id="KW-0131">Cell cycle</keyword>
<evidence type="ECO:0000256" key="3">
    <source>
        <dbReference type="ARBA" id="ARBA00022490"/>
    </source>
</evidence>
<keyword evidence="6" id="KW-0677">Repeat</keyword>
<evidence type="ECO:0000313" key="14">
    <source>
        <dbReference type="Proteomes" id="UP001497623"/>
    </source>
</evidence>
<evidence type="ECO:0000313" key="13">
    <source>
        <dbReference type="EMBL" id="CAL4066042.1"/>
    </source>
</evidence>
<evidence type="ECO:0000259" key="12">
    <source>
        <dbReference type="PROSITE" id="PS50021"/>
    </source>
</evidence>
<evidence type="ECO:0000256" key="1">
    <source>
        <dbReference type="ARBA" id="ARBA00004123"/>
    </source>
</evidence>
<dbReference type="SUPFAM" id="SSF47576">
    <property type="entry name" value="Calponin-homology domain, CH-domain"/>
    <property type="match status" value="1"/>
</dbReference>
<comment type="caution">
    <text evidence="13">The sequence shown here is derived from an EMBL/GenBank/DDBJ whole genome shotgun (WGS) entry which is preliminary data.</text>
</comment>
<keyword evidence="10" id="KW-0539">Nucleus</keyword>
<dbReference type="GO" id="GO:0005737">
    <property type="term" value="C:cytoplasm"/>
    <property type="evidence" value="ECO:0007669"/>
    <property type="project" value="UniProtKB-SubCell"/>
</dbReference>
<dbReference type="PROSITE" id="PS50021">
    <property type="entry name" value="CH"/>
    <property type="match status" value="2"/>
</dbReference>
<evidence type="ECO:0000256" key="10">
    <source>
        <dbReference type="ARBA" id="ARBA00023242"/>
    </source>
</evidence>
<proteinExistence type="predicted"/>
<dbReference type="Gene3D" id="1.10.418.10">
    <property type="entry name" value="Calponin-like domain"/>
    <property type="match status" value="2"/>
</dbReference>
<evidence type="ECO:0000256" key="4">
    <source>
        <dbReference type="ARBA" id="ARBA00022553"/>
    </source>
</evidence>
<keyword evidence="14" id="KW-1185">Reference proteome</keyword>
<keyword evidence="8" id="KW-0112">Calmodulin-binding</keyword>
<protein>
    <recommendedName>
        <fullName evidence="12">Calponin-homology (CH) domain-containing protein</fullName>
    </recommendedName>
</protein>
<feature type="domain" description="Calponin-homology (CH)" evidence="12">
    <location>
        <begin position="374"/>
        <end position="507"/>
    </location>
</feature>
<dbReference type="InterPro" id="IPR051185">
    <property type="entry name" value="ASPM"/>
</dbReference>
<organism evidence="13 14">
    <name type="scientific">Meganyctiphanes norvegica</name>
    <name type="common">Northern krill</name>
    <name type="synonym">Thysanopoda norvegica</name>
    <dbReference type="NCBI Taxonomy" id="48144"/>
    <lineage>
        <taxon>Eukaryota</taxon>
        <taxon>Metazoa</taxon>
        <taxon>Ecdysozoa</taxon>
        <taxon>Arthropoda</taxon>
        <taxon>Crustacea</taxon>
        <taxon>Multicrustacea</taxon>
        <taxon>Malacostraca</taxon>
        <taxon>Eumalacostraca</taxon>
        <taxon>Eucarida</taxon>
        <taxon>Euphausiacea</taxon>
        <taxon>Euphausiidae</taxon>
        <taxon>Meganyctiphanes</taxon>
    </lineage>
</organism>
<keyword evidence="4" id="KW-0597">Phosphoprotein</keyword>
<keyword evidence="7" id="KW-0498">Mitosis</keyword>
<dbReference type="GO" id="GO:0005516">
    <property type="term" value="F:calmodulin binding"/>
    <property type="evidence" value="ECO:0007669"/>
    <property type="project" value="UniProtKB-KW"/>
</dbReference>
<dbReference type="GO" id="GO:0000278">
    <property type="term" value="P:mitotic cell cycle"/>
    <property type="evidence" value="ECO:0007669"/>
    <property type="project" value="TreeGrafter"/>
</dbReference>
<dbReference type="FunFam" id="1.10.418.10:FF:000051">
    <property type="entry name" value="Abnormal spindle-like microcephaly-associated protein homolog"/>
    <property type="match status" value="1"/>
</dbReference>
<evidence type="ECO:0000256" key="7">
    <source>
        <dbReference type="ARBA" id="ARBA00022776"/>
    </source>
</evidence>
<dbReference type="GO" id="GO:0005634">
    <property type="term" value="C:nucleus"/>
    <property type="evidence" value="ECO:0007669"/>
    <property type="project" value="UniProtKB-SubCell"/>
</dbReference>
<keyword evidence="9" id="KW-0175">Coiled coil</keyword>
<evidence type="ECO:0000256" key="9">
    <source>
        <dbReference type="ARBA" id="ARBA00023054"/>
    </source>
</evidence>
<dbReference type="CDD" id="cd21223">
    <property type="entry name" value="CH_ASPM_rpt1"/>
    <property type="match status" value="1"/>
</dbReference>
<dbReference type="GO" id="GO:0051295">
    <property type="term" value="P:establishment of meiotic spindle localization"/>
    <property type="evidence" value="ECO:0007669"/>
    <property type="project" value="TreeGrafter"/>
</dbReference>
<feature type="non-terminal residue" evidence="13">
    <location>
        <position position="744"/>
    </location>
</feature>
<gene>
    <name evidence="13" type="ORF">MNOR_LOCUS5289</name>
</gene>
<evidence type="ECO:0000256" key="6">
    <source>
        <dbReference type="ARBA" id="ARBA00022737"/>
    </source>
</evidence>